<proteinExistence type="predicted"/>
<evidence type="ECO:0008006" key="3">
    <source>
        <dbReference type="Google" id="ProtNLM"/>
    </source>
</evidence>
<dbReference type="AlphaFoldDB" id="A0A231GSS9"/>
<dbReference type="EMBL" id="NGAF01000793">
    <property type="protein sequence ID" value="OXR39531.1"/>
    <property type="molecule type" value="Genomic_DNA"/>
</dbReference>
<comment type="caution">
    <text evidence="1">The sequence shown here is derived from an EMBL/GenBank/DDBJ whole genome shotgun (WGS) entry which is preliminary data.</text>
</comment>
<dbReference type="Proteomes" id="UP000215506">
    <property type="component" value="Unassembled WGS sequence"/>
</dbReference>
<dbReference type="Gene3D" id="3.40.630.10">
    <property type="entry name" value="Zn peptidases"/>
    <property type="match status" value="1"/>
</dbReference>
<sequence length="45" mass="5128">MARLGVWSGHGEQLDLHQPTFDIDERALAVGVRVFTNLVLQQRPR</sequence>
<reference evidence="1 2" key="1">
    <citation type="submission" date="2017-07" db="EMBL/GenBank/DDBJ databases">
        <title>First draft Genome Sequence of Nocardia cerradoensis isolated from human infection.</title>
        <authorList>
            <person name="Carrasco G."/>
        </authorList>
    </citation>
    <scope>NUCLEOTIDE SEQUENCE [LARGE SCALE GENOMIC DNA]</scope>
    <source>
        <strain evidence="1 2">CNM20130759</strain>
    </source>
</reference>
<protein>
    <recommendedName>
        <fullName evidence="3">Hydrolase YxeP</fullName>
    </recommendedName>
</protein>
<name>A0A231GSS9_9NOCA</name>
<evidence type="ECO:0000313" key="1">
    <source>
        <dbReference type="EMBL" id="OXR39531.1"/>
    </source>
</evidence>
<evidence type="ECO:0000313" key="2">
    <source>
        <dbReference type="Proteomes" id="UP000215506"/>
    </source>
</evidence>
<accession>A0A231GSS9</accession>
<gene>
    <name evidence="1" type="ORF">B7C42_08401</name>
</gene>
<organism evidence="1 2">
    <name type="scientific">Nocardia cerradoensis</name>
    <dbReference type="NCBI Taxonomy" id="85688"/>
    <lineage>
        <taxon>Bacteria</taxon>
        <taxon>Bacillati</taxon>
        <taxon>Actinomycetota</taxon>
        <taxon>Actinomycetes</taxon>
        <taxon>Mycobacteriales</taxon>
        <taxon>Nocardiaceae</taxon>
        <taxon>Nocardia</taxon>
    </lineage>
</organism>
<keyword evidence="2" id="KW-1185">Reference proteome</keyword>